<sequence>MKIRSMNLFFGIFLRISLVILPSCCRCQQIKRLSTVQTNSSVQYGFANMVAHVNHILDVTPIQVITSNITSNSNCIAHCINFDTCTSTNVVVQNALASAGHLECQLLGTDRFRNSTSFVEQIGSTHYAISHDCEWEDTCINPYHKCIPHYDNDTYECLCPFQTYDEHCMNELTENMAIHKPVLMSTTYGNQYSSYCTDGEFGPGSSICHTDSSKNGWIQIDLGSRKIITFLILHNRHTENLNLLRRLSQTDINVFDSPGNNQRFCTHIGDTVALVYFARCTKPLLARYVKLSQLDIGSSRYMSLAEIMVY</sequence>
<dbReference type="PANTHER" id="PTHR45713:SF6">
    <property type="entry name" value="F5_8 TYPE C DOMAIN-CONTAINING PROTEIN"/>
    <property type="match status" value="1"/>
</dbReference>
<dbReference type="RefSeq" id="XP_066916852.1">
    <property type="nucleotide sequence ID" value="XM_067060751.1"/>
</dbReference>
<keyword evidence="5" id="KW-1185">Reference proteome</keyword>
<dbReference type="GeneID" id="136804009"/>
<keyword evidence="1" id="KW-0245">EGF-like domain</keyword>
<dbReference type="Gene3D" id="2.60.120.260">
    <property type="entry name" value="Galactose-binding domain-like"/>
    <property type="match status" value="1"/>
</dbReference>
<evidence type="ECO:0000256" key="2">
    <source>
        <dbReference type="SAM" id="SignalP"/>
    </source>
</evidence>
<protein>
    <recommendedName>
        <fullName evidence="3">EGF-like domain-containing protein</fullName>
    </recommendedName>
</protein>
<accession>A0A7M5VEF8</accession>
<proteinExistence type="predicted"/>
<dbReference type="InterPro" id="IPR008979">
    <property type="entry name" value="Galactose-bd-like_sf"/>
</dbReference>
<dbReference type="EnsemblMetazoa" id="CLYHEMT009691.1">
    <property type="protein sequence ID" value="CLYHEMP009691.1"/>
    <property type="gene ID" value="CLYHEMG009691"/>
</dbReference>
<name>A0A7M5VEF8_9CNID</name>
<dbReference type="PROSITE" id="PS50026">
    <property type="entry name" value="EGF_3"/>
    <property type="match status" value="1"/>
</dbReference>
<feature type="chain" id="PRO_5029857695" description="EGF-like domain-containing protein" evidence="2">
    <location>
        <begin position="28"/>
        <end position="310"/>
    </location>
</feature>
<dbReference type="SUPFAM" id="SSF49785">
    <property type="entry name" value="Galactose-binding domain-like"/>
    <property type="match status" value="1"/>
</dbReference>
<dbReference type="InterPro" id="IPR000742">
    <property type="entry name" value="EGF"/>
</dbReference>
<keyword evidence="2" id="KW-0732">Signal</keyword>
<reference evidence="4" key="1">
    <citation type="submission" date="2021-01" db="UniProtKB">
        <authorList>
            <consortium name="EnsemblMetazoa"/>
        </authorList>
    </citation>
    <scope>IDENTIFICATION</scope>
</reference>
<keyword evidence="1" id="KW-1015">Disulfide bond</keyword>
<dbReference type="PANTHER" id="PTHR45713">
    <property type="entry name" value="FTP DOMAIN-CONTAINING PROTEIN"/>
    <property type="match status" value="1"/>
</dbReference>
<organism evidence="4 5">
    <name type="scientific">Clytia hemisphaerica</name>
    <dbReference type="NCBI Taxonomy" id="252671"/>
    <lineage>
        <taxon>Eukaryota</taxon>
        <taxon>Metazoa</taxon>
        <taxon>Cnidaria</taxon>
        <taxon>Hydrozoa</taxon>
        <taxon>Hydroidolina</taxon>
        <taxon>Leptothecata</taxon>
        <taxon>Obeliida</taxon>
        <taxon>Clytiidae</taxon>
        <taxon>Clytia</taxon>
    </lineage>
</organism>
<evidence type="ECO:0000313" key="4">
    <source>
        <dbReference type="EnsemblMetazoa" id="CLYHEMP009691.1"/>
    </source>
</evidence>
<feature type="disulfide bond" evidence="1">
    <location>
        <begin position="159"/>
        <end position="168"/>
    </location>
</feature>
<dbReference type="AlphaFoldDB" id="A0A7M5VEF8"/>
<evidence type="ECO:0000313" key="5">
    <source>
        <dbReference type="Proteomes" id="UP000594262"/>
    </source>
</evidence>
<evidence type="ECO:0000259" key="3">
    <source>
        <dbReference type="PROSITE" id="PS50026"/>
    </source>
</evidence>
<dbReference type="InterPro" id="IPR051941">
    <property type="entry name" value="BG_Antigen-Binding_Lectin"/>
</dbReference>
<comment type="caution">
    <text evidence="1">Lacks conserved residue(s) required for the propagation of feature annotation.</text>
</comment>
<dbReference type="OrthoDB" id="5987653at2759"/>
<feature type="signal peptide" evidence="2">
    <location>
        <begin position="1"/>
        <end position="27"/>
    </location>
</feature>
<feature type="domain" description="EGF-like" evidence="3">
    <location>
        <begin position="129"/>
        <end position="169"/>
    </location>
</feature>
<evidence type="ECO:0000256" key="1">
    <source>
        <dbReference type="PROSITE-ProRule" id="PRU00076"/>
    </source>
</evidence>
<dbReference type="Proteomes" id="UP000594262">
    <property type="component" value="Unplaced"/>
</dbReference>
<dbReference type="Pfam" id="PF22633">
    <property type="entry name" value="F5_F8_type_C_2"/>
    <property type="match status" value="1"/>
</dbReference>